<dbReference type="Pfam" id="PF07969">
    <property type="entry name" value="Amidohydro_3"/>
    <property type="match status" value="1"/>
</dbReference>
<accession>A0A7K3LSC0</accession>
<dbReference type="InterPro" id="IPR013108">
    <property type="entry name" value="Amidohydro_3"/>
</dbReference>
<dbReference type="InterPro" id="IPR032466">
    <property type="entry name" value="Metal_Hydrolase"/>
</dbReference>
<keyword evidence="2" id="KW-0378">Hydrolase</keyword>
<dbReference type="PANTHER" id="PTHR22642:SF2">
    <property type="entry name" value="PROTEIN LONG AFTER FAR-RED 3"/>
    <property type="match status" value="1"/>
</dbReference>
<keyword evidence="3" id="KW-1185">Reference proteome</keyword>
<dbReference type="Gene3D" id="3.10.310.70">
    <property type="match status" value="1"/>
</dbReference>
<feature type="domain" description="Amidohydrolase 3" evidence="1">
    <location>
        <begin position="46"/>
        <end position="533"/>
    </location>
</feature>
<evidence type="ECO:0000313" key="3">
    <source>
        <dbReference type="Proteomes" id="UP000466307"/>
    </source>
</evidence>
<evidence type="ECO:0000259" key="1">
    <source>
        <dbReference type="Pfam" id="PF07969"/>
    </source>
</evidence>
<evidence type="ECO:0000313" key="2">
    <source>
        <dbReference type="EMBL" id="NDK91184.1"/>
    </source>
</evidence>
<sequence length="541" mass="56404">MTTELLLGGLVYSSSVPDATALAVTDGIVTWVGTDSIGRALHPDARVTDLVGRFVAPAFVDSHVHLTSTGLALCGLTLNEADGRADVLARLAAAVAGTAPDELIWGLGWDSSTWAGPDPDDRRAPTTAEIDAVVGDRPVYLARVDEHSALASTGLRRLVPDLTAAEGYEPQLPLIAAAHHLVRGAAQRLITPAMRTRMQRTALDAAAAAGIVMVHENGGPDITGLDDFVALATLDHPVGVRRLWGQAARSPEHAAELIAATGAHGLAGDLFVDGAIGSHTAWLTEPYTDAPGECGITHIDPETVRAHIHACTVAGIQAGFHVIGDAAVKTAVAAFDAVADELGTPAVARCAHRLEHAEMVDAADAAVLARCGVIAGQQPLFDAEWGGADKLYARRLGVERAATLNDFAMLAKTGVALSFSSDSPVTPMSPWATVRAAVHHHRPESALSARGAFSACTRGGWRAGGVHDGLTGTLEPGAPAHFAVWEVDELVVAGSHARVQRWSTDPRSRVPALPDVSPGAPLPRCVRTVRDGQDIFVGADW</sequence>
<dbReference type="EMBL" id="JAADZU010000059">
    <property type="protein sequence ID" value="NDK91184.1"/>
    <property type="molecule type" value="Genomic_DNA"/>
</dbReference>
<dbReference type="InterPro" id="IPR011059">
    <property type="entry name" value="Metal-dep_hydrolase_composite"/>
</dbReference>
<dbReference type="AlphaFoldDB" id="A0A7K3LSC0"/>
<comment type="caution">
    <text evidence="2">The sequence shown here is derived from an EMBL/GenBank/DDBJ whole genome shotgun (WGS) entry which is preliminary data.</text>
</comment>
<organism evidence="2 3">
    <name type="scientific">Gordonia desulfuricans</name>
    <dbReference type="NCBI Taxonomy" id="89051"/>
    <lineage>
        <taxon>Bacteria</taxon>
        <taxon>Bacillati</taxon>
        <taxon>Actinomycetota</taxon>
        <taxon>Actinomycetes</taxon>
        <taxon>Mycobacteriales</taxon>
        <taxon>Gordoniaceae</taxon>
        <taxon>Gordonia</taxon>
    </lineage>
</organism>
<dbReference type="SUPFAM" id="SSF51338">
    <property type="entry name" value="Composite domain of metallo-dependent hydrolases"/>
    <property type="match status" value="1"/>
</dbReference>
<dbReference type="SUPFAM" id="SSF51556">
    <property type="entry name" value="Metallo-dependent hydrolases"/>
    <property type="match status" value="1"/>
</dbReference>
<dbReference type="Gene3D" id="3.20.20.140">
    <property type="entry name" value="Metal-dependent hydrolases"/>
    <property type="match status" value="1"/>
</dbReference>
<dbReference type="GO" id="GO:0016810">
    <property type="term" value="F:hydrolase activity, acting on carbon-nitrogen (but not peptide) bonds"/>
    <property type="evidence" value="ECO:0007669"/>
    <property type="project" value="InterPro"/>
</dbReference>
<proteinExistence type="predicted"/>
<gene>
    <name evidence="2" type="ORF">GYA93_16585</name>
</gene>
<name>A0A7K3LSC0_9ACTN</name>
<dbReference type="RefSeq" id="WP_059035415.1">
    <property type="nucleotide sequence ID" value="NZ_JAADZU010000059.1"/>
</dbReference>
<dbReference type="Proteomes" id="UP000466307">
    <property type="component" value="Unassembled WGS sequence"/>
</dbReference>
<protein>
    <submittedName>
        <fullName evidence="2">Amidohydrolase family protein</fullName>
    </submittedName>
</protein>
<dbReference type="PANTHER" id="PTHR22642">
    <property type="entry name" value="IMIDAZOLONEPROPIONASE"/>
    <property type="match status" value="1"/>
</dbReference>
<dbReference type="Gene3D" id="2.30.40.10">
    <property type="entry name" value="Urease, subunit C, domain 1"/>
    <property type="match status" value="1"/>
</dbReference>
<reference evidence="2 3" key="1">
    <citation type="submission" date="2020-01" db="EMBL/GenBank/DDBJ databases">
        <title>Investigation of new actinobacteria for the biodesulphurisation of diesel fuel.</title>
        <authorList>
            <person name="Athi Narayanan S.M."/>
        </authorList>
    </citation>
    <scope>NUCLEOTIDE SEQUENCE [LARGE SCALE GENOMIC DNA]</scope>
    <source>
        <strain evidence="2 3">213E</strain>
    </source>
</reference>